<name>A0AAE9MTU7_9SPIR</name>
<organism evidence="1 2">
    <name type="scientific">Treponema putidum</name>
    <dbReference type="NCBI Taxonomy" id="221027"/>
    <lineage>
        <taxon>Bacteria</taxon>
        <taxon>Pseudomonadati</taxon>
        <taxon>Spirochaetota</taxon>
        <taxon>Spirochaetia</taxon>
        <taxon>Spirochaetales</taxon>
        <taxon>Treponemataceae</taxon>
        <taxon>Treponema</taxon>
    </lineage>
</organism>
<gene>
    <name evidence="1" type="ORF">E4N74_06405</name>
</gene>
<dbReference type="KEGG" id="tpk:JO40_12520"/>
<proteinExistence type="predicted"/>
<evidence type="ECO:0008006" key="3">
    <source>
        <dbReference type="Google" id="ProtNLM"/>
    </source>
</evidence>
<accession>A0AAE9MTU7</accession>
<dbReference type="EMBL" id="CP038804">
    <property type="protein sequence ID" value="UTY33681.1"/>
    <property type="molecule type" value="Genomic_DNA"/>
</dbReference>
<dbReference type="Proteomes" id="UP001058682">
    <property type="component" value="Chromosome"/>
</dbReference>
<dbReference type="RefSeq" id="WP_044979511.1">
    <property type="nucleotide sequence ID" value="NZ_CP009228.1"/>
</dbReference>
<protein>
    <recommendedName>
        <fullName evidence="3">Sel1 repeat-containing protein</fullName>
    </recommendedName>
</protein>
<dbReference type="InterPro" id="IPR011990">
    <property type="entry name" value="TPR-like_helical_dom_sf"/>
</dbReference>
<reference evidence="1" key="1">
    <citation type="submission" date="2019-04" db="EMBL/GenBank/DDBJ databases">
        <title>Whole genome sequencing of oral phylogroup 2 treponemes.</title>
        <authorList>
            <person name="Chan Y."/>
            <person name="Zeng H.H."/>
            <person name="Yu X.L."/>
            <person name="Leung W.K."/>
            <person name="Watt R.M."/>
        </authorList>
    </citation>
    <scope>NUCLEOTIDE SEQUENCE</scope>
    <source>
        <strain evidence="1">OMZ 835</strain>
    </source>
</reference>
<dbReference type="Gene3D" id="1.25.40.10">
    <property type="entry name" value="Tetratricopeptide repeat domain"/>
    <property type="match status" value="1"/>
</dbReference>
<evidence type="ECO:0000313" key="1">
    <source>
        <dbReference type="EMBL" id="UTY33681.1"/>
    </source>
</evidence>
<dbReference type="KEGG" id="tpk:JO40_12655"/>
<dbReference type="AlphaFoldDB" id="A0AAE9MTU7"/>
<evidence type="ECO:0000313" key="2">
    <source>
        <dbReference type="Proteomes" id="UP001058682"/>
    </source>
</evidence>
<sequence>MKKQLFSFSIIFLYLINIYCLEIDIVDINEFENTYHMIDRLKTDFLDYHFDYERDKTVEFKIKVEIKILQIRNEKKKIYIAVYNDSIELSNLSIYCAIMKFNSFGFLEFYELCKFSEEKIKDMYPTTVTYVQRGDDLLSYHISDKTLQEFKEFSLNGGKHAPFYLYQYYTYKNDESAWYWLQIGAQNGNKKCQYEYGKYLLAKDDKDSKTRGLFWIKKAVFNASKEAQQLLKQIEENEH</sequence>